<keyword evidence="1" id="KW-0614">Plasmid</keyword>
<sequence length="63" mass="6682">MLLSTTESDVLAAAESLGEALADTQAESTESEFEPLLEQCNEEISNTTGVEYGEVCETSSDCC</sequence>
<accession>A0AAX3AW35</accession>
<evidence type="ECO:0008006" key="3">
    <source>
        <dbReference type="Google" id="ProtNLM"/>
    </source>
</evidence>
<evidence type="ECO:0000313" key="1">
    <source>
        <dbReference type="EMBL" id="UOO97238.1"/>
    </source>
</evidence>
<dbReference type="Proteomes" id="UP000830542">
    <property type="component" value="Plasmid unnamed3"/>
</dbReference>
<protein>
    <recommendedName>
        <fullName evidence="3">FxLD family lantipeptide</fullName>
    </recommendedName>
</protein>
<dbReference type="Pfam" id="PF26263">
    <property type="entry name" value="DUF8067"/>
    <property type="match status" value="1"/>
</dbReference>
<gene>
    <name evidence="1" type="ORF">MUK72_17680</name>
</gene>
<dbReference type="InterPro" id="IPR058380">
    <property type="entry name" value="DUF8067"/>
</dbReference>
<geneLocation type="plasmid" evidence="1 2">
    <name>unnamed3</name>
</geneLocation>
<dbReference type="NCBIfam" id="NF041415">
    <property type="entry name" value="halo_CC_star"/>
    <property type="match status" value="1"/>
</dbReference>
<organism evidence="1 2">
    <name type="scientific">Halococcus dombrowskii</name>
    <dbReference type="NCBI Taxonomy" id="179637"/>
    <lineage>
        <taxon>Archaea</taxon>
        <taxon>Methanobacteriati</taxon>
        <taxon>Methanobacteriota</taxon>
        <taxon>Stenosarchaea group</taxon>
        <taxon>Halobacteria</taxon>
        <taxon>Halobacteriales</taxon>
        <taxon>Halococcaceae</taxon>
        <taxon>Halococcus</taxon>
    </lineage>
</organism>
<name>A0AAX3AW35_HALDO</name>
<dbReference type="EMBL" id="CP095008">
    <property type="protein sequence ID" value="UOO97238.1"/>
    <property type="molecule type" value="Genomic_DNA"/>
</dbReference>
<keyword evidence="2" id="KW-1185">Reference proteome</keyword>
<proteinExistence type="predicted"/>
<reference evidence="1" key="1">
    <citation type="submission" date="2022-04" db="EMBL/GenBank/DDBJ databases">
        <title>Sequencing and genomic assembly of Halococcus dombrowskii.</title>
        <authorList>
            <person name="Lim S.W."/>
            <person name="MacLea K.S."/>
        </authorList>
    </citation>
    <scope>NUCLEOTIDE SEQUENCE</scope>
    <source>
        <strain evidence="1">H4</strain>
        <plasmid evidence="1">unnamed3</plasmid>
    </source>
</reference>
<dbReference type="KEGG" id="hdo:MUK72_17680"/>
<dbReference type="AlphaFoldDB" id="A0AAX3AW35"/>
<evidence type="ECO:0000313" key="2">
    <source>
        <dbReference type="Proteomes" id="UP000830542"/>
    </source>
</evidence>